<comment type="cofactor">
    <cofactor evidence="7">
        <name>Zn(2+)</name>
        <dbReference type="ChEBI" id="CHEBI:29105"/>
    </cofactor>
    <text evidence="7">Binds 1 zinc ion.</text>
</comment>
<dbReference type="InterPro" id="IPR020549">
    <property type="entry name" value="YbeY_CS"/>
</dbReference>
<keyword evidence="5 7" id="KW-0378">Hydrolase</keyword>
<dbReference type="AlphaFoldDB" id="A0A286RK21"/>
<dbReference type="GO" id="GO:0004222">
    <property type="term" value="F:metalloendopeptidase activity"/>
    <property type="evidence" value="ECO:0007669"/>
    <property type="project" value="InterPro"/>
</dbReference>
<dbReference type="RefSeq" id="WP_095416118.1">
    <property type="nucleotide sequence ID" value="NZ_CP018477.1"/>
</dbReference>
<evidence type="ECO:0000256" key="2">
    <source>
        <dbReference type="ARBA" id="ARBA00022722"/>
    </source>
</evidence>
<dbReference type="GO" id="GO:0006364">
    <property type="term" value="P:rRNA processing"/>
    <property type="evidence" value="ECO:0007669"/>
    <property type="project" value="UniProtKB-UniRule"/>
</dbReference>
<keyword evidence="4 7" id="KW-0255">Endonuclease</keyword>
<dbReference type="PANTHER" id="PTHR46986:SF1">
    <property type="entry name" value="ENDORIBONUCLEASE YBEY, CHLOROPLASTIC"/>
    <property type="match status" value="1"/>
</dbReference>
<gene>
    <name evidence="7" type="primary">ybeY</name>
    <name evidence="9" type="ORF">THTE_3695</name>
</gene>
<evidence type="ECO:0000256" key="4">
    <source>
        <dbReference type="ARBA" id="ARBA00022759"/>
    </source>
</evidence>
<dbReference type="GO" id="GO:0008270">
    <property type="term" value="F:zinc ion binding"/>
    <property type="evidence" value="ECO:0007669"/>
    <property type="project" value="UniProtKB-UniRule"/>
</dbReference>
<dbReference type="GO" id="GO:0004521">
    <property type="term" value="F:RNA endonuclease activity"/>
    <property type="evidence" value="ECO:0007669"/>
    <property type="project" value="UniProtKB-UniRule"/>
</dbReference>
<keyword evidence="10" id="KW-1185">Reference proteome</keyword>
<evidence type="ECO:0000256" key="5">
    <source>
        <dbReference type="ARBA" id="ARBA00022801"/>
    </source>
</evidence>
<feature type="binding site" evidence="7">
    <location>
        <position position="108"/>
    </location>
    <ligand>
        <name>Zn(2+)</name>
        <dbReference type="ChEBI" id="CHEBI:29105"/>
        <note>catalytic</note>
    </ligand>
</feature>
<keyword evidence="2 7" id="KW-0540">Nuclease</keyword>
<keyword evidence="7" id="KW-0690">Ribosome biogenesis</keyword>
<dbReference type="Gene3D" id="3.40.390.30">
    <property type="entry name" value="Metalloproteases ('zincins'), catalytic domain"/>
    <property type="match status" value="1"/>
</dbReference>
<name>A0A286RK21_9BACT</name>
<dbReference type="EC" id="3.1.-.-" evidence="7"/>
<evidence type="ECO:0000256" key="3">
    <source>
        <dbReference type="ARBA" id="ARBA00022723"/>
    </source>
</evidence>
<proteinExistence type="inferred from homology"/>
<accession>A0A286RK21</accession>
<comment type="function">
    <text evidence="7">Single strand-specific metallo-endoribonuclease involved in late-stage 70S ribosome quality control and in maturation of the 3' terminus of the 16S rRNA.</text>
</comment>
<organism evidence="9 10">
    <name type="scientific">Thermogutta terrifontis</name>
    <dbReference type="NCBI Taxonomy" id="1331910"/>
    <lineage>
        <taxon>Bacteria</taxon>
        <taxon>Pseudomonadati</taxon>
        <taxon>Planctomycetota</taxon>
        <taxon>Planctomycetia</taxon>
        <taxon>Pirellulales</taxon>
        <taxon>Thermoguttaceae</taxon>
        <taxon>Thermogutta</taxon>
    </lineage>
</organism>
<evidence type="ECO:0000313" key="9">
    <source>
        <dbReference type="EMBL" id="ASV76296.1"/>
    </source>
</evidence>
<evidence type="ECO:0000256" key="8">
    <source>
        <dbReference type="SAM" id="MobiDB-lite"/>
    </source>
</evidence>
<dbReference type="NCBIfam" id="TIGR00043">
    <property type="entry name" value="rRNA maturation RNase YbeY"/>
    <property type="match status" value="1"/>
</dbReference>
<feature type="binding site" evidence="7">
    <location>
        <position position="112"/>
    </location>
    <ligand>
        <name>Zn(2+)</name>
        <dbReference type="ChEBI" id="CHEBI:29105"/>
        <note>catalytic</note>
    </ligand>
</feature>
<evidence type="ECO:0000256" key="6">
    <source>
        <dbReference type="ARBA" id="ARBA00022833"/>
    </source>
</evidence>
<comment type="subcellular location">
    <subcellularLocation>
        <location evidence="7">Cytoplasm</location>
    </subcellularLocation>
</comment>
<dbReference type="InterPro" id="IPR002036">
    <property type="entry name" value="YbeY"/>
</dbReference>
<dbReference type="InterPro" id="IPR023091">
    <property type="entry name" value="MetalPrtase_cat_dom_sf_prd"/>
</dbReference>
<dbReference type="Proteomes" id="UP000215086">
    <property type="component" value="Chromosome"/>
</dbReference>
<keyword evidence="7" id="KW-0963">Cytoplasm</keyword>
<protein>
    <recommendedName>
        <fullName evidence="7">Endoribonuclease YbeY</fullName>
        <ecNumber evidence="7">3.1.-.-</ecNumber>
    </recommendedName>
</protein>
<dbReference type="HAMAP" id="MF_00009">
    <property type="entry name" value="Endoribonucl_YbeY"/>
    <property type="match status" value="1"/>
</dbReference>
<feature type="region of interest" description="Disordered" evidence="8">
    <location>
        <begin position="143"/>
        <end position="172"/>
    </location>
</feature>
<keyword evidence="3 7" id="KW-0479">Metal-binding</keyword>
<dbReference type="OrthoDB" id="9807740at2"/>
<dbReference type="EMBL" id="CP018477">
    <property type="protein sequence ID" value="ASV76296.1"/>
    <property type="molecule type" value="Genomic_DNA"/>
</dbReference>
<dbReference type="PANTHER" id="PTHR46986">
    <property type="entry name" value="ENDORIBONUCLEASE YBEY, CHLOROPLASTIC"/>
    <property type="match status" value="1"/>
</dbReference>
<evidence type="ECO:0000256" key="1">
    <source>
        <dbReference type="ARBA" id="ARBA00010875"/>
    </source>
</evidence>
<dbReference type="KEGG" id="ttf:THTE_3695"/>
<dbReference type="SUPFAM" id="SSF55486">
    <property type="entry name" value="Metalloproteases ('zincins'), catalytic domain"/>
    <property type="match status" value="1"/>
</dbReference>
<dbReference type="PROSITE" id="PS01306">
    <property type="entry name" value="UPF0054"/>
    <property type="match status" value="1"/>
</dbReference>
<feature type="binding site" evidence="7">
    <location>
        <position position="118"/>
    </location>
    <ligand>
        <name>Zn(2+)</name>
        <dbReference type="ChEBI" id="CHEBI:29105"/>
        <note>catalytic</note>
    </ligand>
</feature>
<feature type="compositionally biased region" description="Basic residues" evidence="8">
    <location>
        <begin position="150"/>
        <end position="163"/>
    </location>
</feature>
<evidence type="ECO:0000313" key="10">
    <source>
        <dbReference type="Proteomes" id="UP000215086"/>
    </source>
</evidence>
<evidence type="ECO:0000256" key="7">
    <source>
        <dbReference type="HAMAP-Rule" id="MF_00009"/>
    </source>
</evidence>
<dbReference type="GO" id="GO:0005737">
    <property type="term" value="C:cytoplasm"/>
    <property type="evidence" value="ECO:0007669"/>
    <property type="project" value="UniProtKB-SubCell"/>
</dbReference>
<dbReference type="Pfam" id="PF02130">
    <property type="entry name" value="YbeY"/>
    <property type="match status" value="1"/>
</dbReference>
<keyword evidence="6 7" id="KW-0862">Zinc</keyword>
<comment type="similarity">
    <text evidence="1 7">Belongs to the endoribonuclease YbeY family.</text>
</comment>
<keyword evidence="7" id="KW-0698">rRNA processing</keyword>
<sequence length="172" mass="19122">MVRIEIANQIKHLKLDRPLIRRAIQRILRQANIKTGVVSVAIVDDATIASLHGRYLNDPAPTDVLSFVLETGPEHLEGEVVVSYDTAVTRAKELRVPVTSELLLYVVHGTLHLVGYDDVTPALRHKMRIAEKEVFEALKIPYPGPEKNRMSKRGRTRRVKKSRGTGSGSGNG</sequence>
<reference evidence="9 10" key="1">
    <citation type="journal article" name="Front. Microbiol.">
        <title>Sugar Metabolism of the First Thermophilic Planctomycete Thermogutta terrifontis: Comparative Genomic and Transcriptomic Approaches.</title>
        <authorList>
            <person name="Elcheninov A.G."/>
            <person name="Menzel P."/>
            <person name="Gudbergsdottir S.R."/>
            <person name="Slesarev A.I."/>
            <person name="Kadnikov V.V."/>
            <person name="Krogh A."/>
            <person name="Bonch-Osmolovskaya E.A."/>
            <person name="Peng X."/>
            <person name="Kublanov I.V."/>
        </authorList>
    </citation>
    <scope>NUCLEOTIDE SEQUENCE [LARGE SCALE GENOMIC DNA]</scope>
    <source>
        <strain evidence="9 10">R1</strain>
    </source>
</reference>